<comment type="similarity">
    <text evidence="2">Belongs to the glycosyltransferase 2 family.</text>
</comment>
<reference evidence="8" key="1">
    <citation type="submission" date="2016-09" db="EMBL/GenBank/DDBJ databases">
        <authorList>
            <person name="Wibberg D."/>
        </authorList>
    </citation>
    <scope>NUCLEOTIDE SEQUENCE [LARGE SCALE GENOMIC DNA]</scope>
</reference>
<dbReference type="Pfam" id="PF00535">
    <property type="entry name" value="Glycos_transf_2"/>
    <property type="match status" value="1"/>
</dbReference>
<dbReference type="CDD" id="cd04179">
    <property type="entry name" value="DPM_DPG-synthase_like"/>
    <property type="match status" value="1"/>
</dbReference>
<dbReference type="Gene3D" id="3.90.550.10">
    <property type="entry name" value="Spore Coat Polysaccharide Biosynthesis Protein SpsA, Chain A"/>
    <property type="match status" value="1"/>
</dbReference>
<evidence type="ECO:0000256" key="5">
    <source>
        <dbReference type="ARBA" id="ARBA00022842"/>
    </source>
</evidence>
<evidence type="ECO:0000259" key="6">
    <source>
        <dbReference type="Pfam" id="PF00535"/>
    </source>
</evidence>
<dbReference type="Proteomes" id="UP000184085">
    <property type="component" value="Unassembled WGS sequence"/>
</dbReference>
<protein>
    <recommendedName>
        <fullName evidence="6">Glycosyltransferase 2-like domain-containing protein</fullName>
    </recommendedName>
</protein>
<evidence type="ECO:0000256" key="2">
    <source>
        <dbReference type="ARBA" id="ARBA00006739"/>
    </source>
</evidence>
<evidence type="ECO:0000313" key="8">
    <source>
        <dbReference type="Proteomes" id="UP000184085"/>
    </source>
</evidence>
<organism evidence="7 8">
    <name type="scientific">Donghicola eburneus</name>
    <dbReference type="NCBI Taxonomy" id="393278"/>
    <lineage>
        <taxon>Bacteria</taxon>
        <taxon>Pseudomonadati</taxon>
        <taxon>Pseudomonadota</taxon>
        <taxon>Alphaproteobacteria</taxon>
        <taxon>Rhodobacterales</taxon>
        <taxon>Roseobacteraceae</taxon>
        <taxon>Donghicola</taxon>
    </lineage>
</organism>
<dbReference type="AlphaFoldDB" id="A0A1M4MWF7"/>
<dbReference type="PANTHER" id="PTHR48090:SF10">
    <property type="entry name" value="GLUCOSYL-3-PHOSPHOGLYCERATE SYNTHASE"/>
    <property type="match status" value="1"/>
</dbReference>
<name>A0A1M4MWF7_9RHOB</name>
<proteinExistence type="inferred from homology"/>
<dbReference type="InterPro" id="IPR050256">
    <property type="entry name" value="Glycosyltransferase_2"/>
</dbReference>
<keyword evidence="3" id="KW-0328">Glycosyltransferase</keyword>
<dbReference type="SUPFAM" id="SSF53448">
    <property type="entry name" value="Nucleotide-diphospho-sugar transferases"/>
    <property type="match status" value="1"/>
</dbReference>
<dbReference type="PANTHER" id="PTHR48090">
    <property type="entry name" value="UNDECAPRENYL-PHOSPHATE 4-DEOXY-4-FORMAMIDO-L-ARABINOSE TRANSFERASE-RELATED"/>
    <property type="match status" value="1"/>
</dbReference>
<dbReference type="EMBL" id="FMJB01000014">
    <property type="protein sequence ID" value="SCM66027.1"/>
    <property type="molecule type" value="Genomic_DNA"/>
</dbReference>
<evidence type="ECO:0000313" key="7">
    <source>
        <dbReference type="EMBL" id="SCM66027.1"/>
    </source>
</evidence>
<evidence type="ECO:0000256" key="4">
    <source>
        <dbReference type="ARBA" id="ARBA00022679"/>
    </source>
</evidence>
<sequence>MDAPAEGLQVSISCIIPAYNEADRIKHVLRAVLSHPDITEVIVIDDGSTDGTSEIAEQTAKGHPAFRLVRQPQNGGKSRAVAAGVAIAQGSHLLFLDSDLVGLSETELSALIAPVREGQSDVALSLRRNAPRLWHWIGLDYISGERIMPRALLVDHIDRIANLRSFGLEVFLNRLWIAKGLSVAVVRWPNVTSPFKAQKYGPFAGIRADLRMFSDMFRTVSPTSAVGQIVALRGQRVSQ</sequence>
<comment type="cofactor">
    <cofactor evidence="1">
        <name>Mg(2+)</name>
        <dbReference type="ChEBI" id="CHEBI:18420"/>
    </cofactor>
</comment>
<keyword evidence="5" id="KW-0460">Magnesium</keyword>
<dbReference type="InterPro" id="IPR001173">
    <property type="entry name" value="Glyco_trans_2-like"/>
</dbReference>
<keyword evidence="4" id="KW-0808">Transferase</keyword>
<feature type="domain" description="Glycosyltransferase 2-like" evidence="6">
    <location>
        <begin position="13"/>
        <end position="134"/>
    </location>
</feature>
<accession>A0A1M4MWF7</accession>
<evidence type="ECO:0000256" key="1">
    <source>
        <dbReference type="ARBA" id="ARBA00001946"/>
    </source>
</evidence>
<dbReference type="GO" id="GO:0016757">
    <property type="term" value="F:glycosyltransferase activity"/>
    <property type="evidence" value="ECO:0007669"/>
    <property type="project" value="UniProtKB-KW"/>
</dbReference>
<gene>
    <name evidence="7" type="ORF">KARMA_0199</name>
</gene>
<evidence type="ECO:0000256" key="3">
    <source>
        <dbReference type="ARBA" id="ARBA00022676"/>
    </source>
</evidence>
<keyword evidence="8" id="KW-1185">Reference proteome</keyword>
<dbReference type="InterPro" id="IPR029044">
    <property type="entry name" value="Nucleotide-diphossugar_trans"/>
</dbReference>